<organism evidence="2 3">
    <name type="scientific">Salmonirosea aquatica</name>
    <dbReference type="NCBI Taxonomy" id="2654236"/>
    <lineage>
        <taxon>Bacteria</taxon>
        <taxon>Pseudomonadati</taxon>
        <taxon>Bacteroidota</taxon>
        <taxon>Cytophagia</taxon>
        <taxon>Cytophagales</taxon>
        <taxon>Spirosomataceae</taxon>
        <taxon>Salmonirosea</taxon>
    </lineage>
</organism>
<dbReference type="RefSeq" id="WP_152757369.1">
    <property type="nucleotide sequence ID" value="NZ_WHLY01000002.1"/>
</dbReference>
<gene>
    <name evidence="2" type="ORF">GBK04_04875</name>
</gene>
<accession>A0A7C9B8K2</accession>
<dbReference type="EMBL" id="WHLY01000002">
    <property type="protein sequence ID" value="MPR32702.1"/>
    <property type="molecule type" value="Genomic_DNA"/>
</dbReference>
<evidence type="ECO:0008006" key="4">
    <source>
        <dbReference type="Google" id="ProtNLM"/>
    </source>
</evidence>
<reference evidence="2 3" key="1">
    <citation type="submission" date="2019-10" db="EMBL/GenBank/DDBJ databases">
        <title>Draft Genome Sequence of Cytophagaceae sp. SJW1-29.</title>
        <authorList>
            <person name="Choi A."/>
        </authorList>
    </citation>
    <scope>NUCLEOTIDE SEQUENCE [LARGE SCALE GENOMIC DNA]</scope>
    <source>
        <strain evidence="2 3">SJW1-29</strain>
    </source>
</reference>
<feature type="region of interest" description="Disordered" evidence="1">
    <location>
        <begin position="1"/>
        <end position="39"/>
    </location>
</feature>
<evidence type="ECO:0000313" key="2">
    <source>
        <dbReference type="EMBL" id="MPR32702.1"/>
    </source>
</evidence>
<keyword evidence="3" id="KW-1185">Reference proteome</keyword>
<proteinExistence type="predicted"/>
<comment type="caution">
    <text evidence="2">The sequence shown here is derived from an EMBL/GenBank/DDBJ whole genome shotgun (WGS) entry which is preliminary data.</text>
</comment>
<name>A0A7C9B8K2_9BACT</name>
<evidence type="ECO:0000313" key="3">
    <source>
        <dbReference type="Proteomes" id="UP000479293"/>
    </source>
</evidence>
<dbReference type="Proteomes" id="UP000479293">
    <property type="component" value="Unassembled WGS sequence"/>
</dbReference>
<protein>
    <recommendedName>
        <fullName evidence="4">PIN domain-containing protein</fullName>
    </recommendedName>
</protein>
<evidence type="ECO:0000256" key="1">
    <source>
        <dbReference type="SAM" id="MobiDB-lite"/>
    </source>
</evidence>
<dbReference type="AlphaFoldDB" id="A0A7C9B8K2"/>
<sequence length="228" mass="25790">MQTIVKTPPKRKASESSSSKKTPVLAAPQPEKKKKQNQASWDKWVKECVVSVSPDVWRTHASELSHGAQLLEDLKRIPRQVLLDTPTLDYLFRCPSQLSHNALLVLNDEDVECLVSPESLLEWADKMRGGQYIISKENGFFDKVFARFELKGVASTAEVYQKYLSIKSTGSVEISWERKPGDLIGIRLDAEERPTRMIASHALLLGVPIVSPDLRFNAYRKEGLKTIW</sequence>